<dbReference type="SUPFAM" id="SSF56300">
    <property type="entry name" value="Metallo-dependent phosphatases"/>
    <property type="match status" value="1"/>
</dbReference>
<dbReference type="Gene3D" id="3.60.21.10">
    <property type="match status" value="1"/>
</dbReference>
<dbReference type="EMBL" id="JAFIQS010000021">
    <property type="protein sequence ID" value="KAG5162042.1"/>
    <property type="molecule type" value="Genomic_DNA"/>
</dbReference>
<dbReference type="InterPro" id="IPR006186">
    <property type="entry name" value="Ser/Thr-sp_prot-phosphatase"/>
</dbReference>
<name>A0A8H7XK31_PSICU</name>
<proteinExistence type="predicted"/>
<dbReference type="GO" id="GO:0046872">
    <property type="term" value="F:metal ion binding"/>
    <property type="evidence" value="ECO:0007669"/>
    <property type="project" value="UniProtKB-KW"/>
</dbReference>
<evidence type="ECO:0000256" key="1">
    <source>
        <dbReference type="ARBA" id="ARBA00022723"/>
    </source>
</evidence>
<sequence length="139" mass="15079">MVSTSSVYLVPFMIWDVYAHPTSSTPHVHTHQTNQFNHVNALSLIARAHQLVQEGYKYMFDKQLVTVWSAPNYCYRCGNMAGIMTVRDDGGQTFEVFEAAAENERDAMGAGGLGGMGGGMGMGGGFGARRGGSNMPYFV</sequence>
<keyword evidence="1" id="KW-0479">Metal-binding</keyword>
<reference evidence="5" key="1">
    <citation type="submission" date="2021-02" db="EMBL/GenBank/DDBJ databases">
        <title>Psilocybe cubensis genome.</title>
        <authorList>
            <person name="Mckernan K.J."/>
            <person name="Crawford S."/>
            <person name="Trippe A."/>
            <person name="Kane L.T."/>
            <person name="Mclaughlin S."/>
        </authorList>
    </citation>
    <scope>NUCLEOTIDE SEQUENCE [LARGE SCALE GENOMIC DNA]</scope>
    <source>
        <strain evidence="5">MGC-MH-2018</strain>
    </source>
</reference>
<dbReference type="AlphaFoldDB" id="A0A8H7XK31"/>
<dbReference type="PRINTS" id="PR00114">
    <property type="entry name" value="STPHPHTASE"/>
</dbReference>
<evidence type="ECO:0000313" key="5">
    <source>
        <dbReference type="EMBL" id="KAG5162042.1"/>
    </source>
</evidence>
<dbReference type="InterPro" id="IPR047129">
    <property type="entry name" value="PPA2-like"/>
</dbReference>
<dbReference type="GO" id="GO:0004722">
    <property type="term" value="F:protein serine/threonine phosphatase activity"/>
    <property type="evidence" value="ECO:0007669"/>
    <property type="project" value="UniProtKB-EC"/>
</dbReference>
<dbReference type="InterPro" id="IPR029052">
    <property type="entry name" value="Metallo-depent_PP-like"/>
</dbReference>
<evidence type="ECO:0000256" key="2">
    <source>
        <dbReference type="ARBA" id="ARBA00022801"/>
    </source>
</evidence>
<dbReference type="PANTHER" id="PTHR45619">
    <property type="entry name" value="SERINE/THREONINE-PROTEIN PHOSPHATASE PP2A-RELATED"/>
    <property type="match status" value="1"/>
</dbReference>
<evidence type="ECO:0000256" key="4">
    <source>
        <dbReference type="ARBA" id="ARBA00048336"/>
    </source>
</evidence>
<comment type="caution">
    <text evidence="5">The sequence shown here is derived from an EMBL/GenBank/DDBJ whole genome shotgun (WGS) entry which is preliminary data.</text>
</comment>
<organism evidence="5">
    <name type="scientific">Psilocybe cubensis</name>
    <name type="common">Psychedelic mushroom</name>
    <name type="synonym">Stropharia cubensis</name>
    <dbReference type="NCBI Taxonomy" id="181762"/>
    <lineage>
        <taxon>Eukaryota</taxon>
        <taxon>Fungi</taxon>
        <taxon>Dikarya</taxon>
        <taxon>Basidiomycota</taxon>
        <taxon>Agaricomycotina</taxon>
        <taxon>Agaricomycetes</taxon>
        <taxon>Agaricomycetidae</taxon>
        <taxon>Agaricales</taxon>
        <taxon>Agaricineae</taxon>
        <taxon>Strophariaceae</taxon>
        <taxon>Psilocybe</taxon>
    </lineage>
</organism>
<accession>A0A8H7XK31</accession>
<evidence type="ECO:0000256" key="3">
    <source>
        <dbReference type="ARBA" id="ARBA00023211"/>
    </source>
</evidence>
<protein>
    <submittedName>
        <fullName evidence="5">Uncharacterized protein</fullName>
    </submittedName>
</protein>
<keyword evidence="3" id="KW-0464">Manganese</keyword>
<keyword evidence="2" id="KW-0378">Hydrolase</keyword>
<comment type="catalytic activity">
    <reaction evidence="4">
        <text>O-phospho-L-threonyl-[protein] + H2O = L-threonyl-[protein] + phosphate</text>
        <dbReference type="Rhea" id="RHEA:47004"/>
        <dbReference type="Rhea" id="RHEA-COMP:11060"/>
        <dbReference type="Rhea" id="RHEA-COMP:11605"/>
        <dbReference type="ChEBI" id="CHEBI:15377"/>
        <dbReference type="ChEBI" id="CHEBI:30013"/>
        <dbReference type="ChEBI" id="CHEBI:43474"/>
        <dbReference type="ChEBI" id="CHEBI:61977"/>
        <dbReference type="EC" id="3.1.3.16"/>
    </reaction>
</comment>
<gene>
    <name evidence="5" type="ORF">JR316_012961</name>
</gene>